<dbReference type="PANTHER" id="PTHR30250:SF10">
    <property type="entry name" value="LIPOPOLYSACCHARIDE BIOSYNTHESIS PROTEIN WZXC"/>
    <property type="match status" value="1"/>
</dbReference>
<evidence type="ECO:0000256" key="1">
    <source>
        <dbReference type="ARBA" id="ARBA00004651"/>
    </source>
</evidence>
<sequence length="489" mass="53122">MSSGKPTSIVRSAFLTVAMRWSDRLIGVVSMLILARLLVPADFGIIAMASLVIAFADVLFELGVHVALIQNKNATQADYDTAWTIRLIQSGISTAIVFVTAPWAADYFNEPRVAPVIQALALTFVLHGFENIGIVSFQKNMQFGKDFRFLFTKRFAGFVVTIVAAWLMQSYWALVIGNIAGRTVGLIQSYTMHPMRPRPSLAKFREIFGISQWMLVGSIGGYLQGKLHSLIVGGREDAGVMGAYSLAGQISSMPTTELLAPLNRVLFPAFVRVKNDLAELKRVFLLAQGVQTLIAMPAAIGVALVAEDLVTVFLGEKWRITVPFIQIFAVMGFLRAITTSGSYILLTFGKTRLTALSAWGQVVLFAALALLAFPDAGALGIAKVRLAVALTGFVAFIALLLQQFKPLRLTDILTSIARPVGAVILMGFAVFYTAEAIALQGPLLLASKVLVGAATYSVTILVLWWLVGRPDGAESYLLEKLRGLRRHRA</sequence>
<feature type="transmembrane region" description="Helical" evidence="7">
    <location>
        <begin position="45"/>
        <end position="69"/>
    </location>
</feature>
<feature type="transmembrane region" description="Helical" evidence="7">
    <location>
        <begin position="324"/>
        <end position="346"/>
    </location>
</feature>
<comment type="similarity">
    <text evidence="2">Belongs to the polysaccharide synthase family.</text>
</comment>
<dbReference type="EMBL" id="WTVH01000018">
    <property type="protein sequence ID" value="NMF93802.1"/>
    <property type="molecule type" value="Genomic_DNA"/>
</dbReference>
<evidence type="ECO:0000256" key="7">
    <source>
        <dbReference type="SAM" id="Phobius"/>
    </source>
</evidence>
<feature type="transmembrane region" description="Helical" evidence="7">
    <location>
        <begin position="204"/>
        <end position="223"/>
    </location>
</feature>
<feature type="transmembrane region" description="Helical" evidence="7">
    <location>
        <begin position="386"/>
        <end position="404"/>
    </location>
</feature>
<feature type="transmembrane region" description="Helical" evidence="7">
    <location>
        <begin position="81"/>
        <end position="104"/>
    </location>
</feature>
<evidence type="ECO:0000313" key="8">
    <source>
        <dbReference type="EMBL" id="NMF93802.1"/>
    </source>
</evidence>
<dbReference type="Pfam" id="PF13440">
    <property type="entry name" value="Polysacc_synt_3"/>
    <property type="match status" value="1"/>
</dbReference>
<comment type="caution">
    <text evidence="8">The sequence shown here is derived from an EMBL/GenBank/DDBJ whole genome shotgun (WGS) entry which is preliminary data.</text>
</comment>
<protein>
    <submittedName>
        <fullName evidence="8">Oligosaccharide flippase family protein</fullName>
    </submittedName>
</protein>
<feature type="transmembrane region" description="Helical" evidence="7">
    <location>
        <begin position="116"/>
        <end position="137"/>
    </location>
</feature>
<evidence type="ECO:0000256" key="5">
    <source>
        <dbReference type="ARBA" id="ARBA00022989"/>
    </source>
</evidence>
<feature type="transmembrane region" description="Helical" evidence="7">
    <location>
        <begin position="21"/>
        <end position="39"/>
    </location>
</feature>
<comment type="subcellular location">
    <subcellularLocation>
        <location evidence="1">Cell membrane</location>
        <topology evidence="1">Multi-pass membrane protein</topology>
    </subcellularLocation>
</comment>
<proteinExistence type="inferred from homology"/>
<keyword evidence="5 7" id="KW-1133">Transmembrane helix</keyword>
<reference evidence="8" key="1">
    <citation type="submission" date="2019-12" db="EMBL/GenBank/DDBJ databases">
        <title>Comparative genomics gives insights into the taxonomy of the Azoarcus-Aromatoleum group and reveals separate origins of nif in the plant-associated Azoarcus and non-plant-associated Aromatoleum sub-groups.</title>
        <authorList>
            <person name="Lafos M."/>
            <person name="Maluk M."/>
            <person name="Batista M."/>
            <person name="Junghare M."/>
            <person name="Carmona M."/>
            <person name="Faoro H."/>
            <person name="Cruz L.M."/>
            <person name="Battistoni F."/>
            <person name="De Souza E."/>
            <person name="Pedrosa F."/>
            <person name="Chen W.-M."/>
            <person name="Poole P.S."/>
            <person name="Dixon R.A."/>
            <person name="James E.K."/>
        </authorList>
    </citation>
    <scope>NUCLEOTIDE SEQUENCE</scope>
    <source>
        <strain evidence="8">U120</strain>
    </source>
</reference>
<dbReference type="InterPro" id="IPR050833">
    <property type="entry name" value="Poly_Biosynth_Transport"/>
</dbReference>
<feature type="transmembrane region" description="Helical" evidence="7">
    <location>
        <begin position="445"/>
        <end position="467"/>
    </location>
</feature>
<evidence type="ECO:0000313" key="9">
    <source>
        <dbReference type="Proteomes" id="UP000601990"/>
    </source>
</evidence>
<evidence type="ECO:0000256" key="4">
    <source>
        <dbReference type="ARBA" id="ARBA00022692"/>
    </source>
</evidence>
<feature type="transmembrane region" description="Helical" evidence="7">
    <location>
        <begin position="416"/>
        <end position="439"/>
    </location>
</feature>
<organism evidence="8 9">
    <name type="scientific">Aromatoleum buckelii</name>
    <dbReference type="NCBI Taxonomy" id="200254"/>
    <lineage>
        <taxon>Bacteria</taxon>
        <taxon>Pseudomonadati</taxon>
        <taxon>Pseudomonadota</taxon>
        <taxon>Betaproteobacteria</taxon>
        <taxon>Rhodocyclales</taxon>
        <taxon>Rhodocyclaceae</taxon>
        <taxon>Aromatoleum</taxon>
    </lineage>
</organism>
<feature type="transmembrane region" description="Helical" evidence="7">
    <location>
        <begin position="283"/>
        <end position="304"/>
    </location>
</feature>
<evidence type="ECO:0000256" key="6">
    <source>
        <dbReference type="ARBA" id="ARBA00023136"/>
    </source>
</evidence>
<name>A0ABX1N3H8_9RHOO</name>
<keyword evidence="4 7" id="KW-0812">Transmembrane</keyword>
<evidence type="ECO:0000256" key="3">
    <source>
        <dbReference type="ARBA" id="ARBA00022475"/>
    </source>
</evidence>
<feature type="transmembrane region" description="Helical" evidence="7">
    <location>
        <begin position="353"/>
        <end position="374"/>
    </location>
</feature>
<evidence type="ECO:0000256" key="2">
    <source>
        <dbReference type="ARBA" id="ARBA00007430"/>
    </source>
</evidence>
<gene>
    <name evidence="8" type="ORF">GO608_10740</name>
</gene>
<dbReference type="CDD" id="cd13127">
    <property type="entry name" value="MATE_tuaB_like"/>
    <property type="match status" value="1"/>
</dbReference>
<dbReference type="PANTHER" id="PTHR30250">
    <property type="entry name" value="PST FAMILY PREDICTED COLANIC ACID TRANSPORTER"/>
    <property type="match status" value="1"/>
</dbReference>
<keyword evidence="3" id="KW-1003">Cell membrane</keyword>
<dbReference type="Proteomes" id="UP000601990">
    <property type="component" value="Unassembled WGS sequence"/>
</dbReference>
<keyword evidence="9" id="KW-1185">Reference proteome</keyword>
<accession>A0ABX1N3H8</accession>
<keyword evidence="6 7" id="KW-0472">Membrane</keyword>